<accession>A0A2T1DLJ2</accession>
<keyword evidence="1" id="KW-0479">Metal-binding</keyword>
<reference evidence="3 4" key="2">
    <citation type="submission" date="2018-03" db="EMBL/GenBank/DDBJ databases">
        <title>The ancient ancestry and fast evolution of plastids.</title>
        <authorList>
            <person name="Moore K.R."/>
            <person name="Magnabosco C."/>
            <person name="Momper L."/>
            <person name="Gold D.A."/>
            <person name="Bosak T."/>
            <person name="Fournier G.P."/>
        </authorList>
    </citation>
    <scope>NUCLEOTIDE SEQUENCE [LARGE SCALE GENOMIC DNA]</scope>
    <source>
        <strain evidence="3 4">ULC007</strain>
    </source>
</reference>
<dbReference type="Gene3D" id="3.40.50.1400">
    <property type="match status" value="2"/>
</dbReference>
<dbReference type="AlphaFoldDB" id="A0A2T1DLJ2"/>
<dbReference type="Pfam" id="PF01903">
    <property type="entry name" value="CbiX"/>
    <property type="match status" value="2"/>
</dbReference>
<protein>
    <submittedName>
        <fullName evidence="3">Sirohydrochlorin chelatase</fullName>
    </submittedName>
</protein>
<evidence type="ECO:0000313" key="3">
    <source>
        <dbReference type="EMBL" id="PSB21325.1"/>
    </source>
</evidence>
<dbReference type="InterPro" id="IPR050963">
    <property type="entry name" value="Sirohydro_Cobaltochel/CbiX"/>
</dbReference>
<evidence type="ECO:0000313" key="4">
    <source>
        <dbReference type="Proteomes" id="UP000238634"/>
    </source>
</evidence>
<dbReference type="EMBL" id="PVWG01000003">
    <property type="protein sequence ID" value="PSB21325.1"/>
    <property type="molecule type" value="Genomic_DNA"/>
</dbReference>
<dbReference type="GO" id="GO:0016829">
    <property type="term" value="F:lyase activity"/>
    <property type="evidence" value="ECO:0007669"/>
    <property type="project" value="UniProtKB-KW"/>
</dbReference>
<dbReference type="GO" id="GO:0046872">
    <property type="term" value="F:metal ion binding"/>
    <property type="evidence" value="ECO:0007669"/>
    <property type="project" value="UniProtKB-KW"/>
</dbReference>
<dbReference type="Proteomes" id="UP000238634">
    <property type="component" value="Unassembled WGS sequence"/>
</dbReference>
<dbReference type="OrthoDB" id="482456at2"/>
<keyword evidence="4" id="KW-1185">Reference proteome</keyword>
<dbReference type="PANTHER" id="PTHR33542">
    <property type="entry name" value="SIROHYDROCHLORIN FERROCHELATASE, CHLOROPLASTIC"/>
    <property type="match status" value="1"/>
</dbReference>
<organism evidence="3 4">
    <name type="scientific">Phormidesmis priestleyi ULC007</name>
    <dbReference type="NCBI Taxonomy" id="1920490"/>
    <lineage>
        <taxon>Bacteria</taxon>
        <taxon>Bacillati</taxon>
        <taxon>Cyanobacteriota</taxon>
        <taxon>Cyanophyceae</taxon>
        <taxon>Leptolyngbyales</taxon>
        <taxon>Leptolyngbyaceae</taxon>
        <taxon>Phormidesmis</taxon>
    </lineage>
</organism>
<evidence type="ECO:0000256" key="2">
    <source>
        <dbReference type="ARBA" id="ARBA00023239"/>
    </source>
</evidence>
<name>A0A2T1DLJ2_9CYAN</name>
<dbReference type="STRING" id="1920490.GCA_001895925_02142"/>
<gene>
    <name evidence="3" type="ORF">C7B65_04065</name>
</gene>
<dbReference type="SUPFAM" id="SSF53800">
    <property type="entry name" value="Chelatase"/>
    <property type="match status" value="2"/>
</dbReference>
<dbReference type="InterPro" id="IPR002762">
    <property type="entry name" value="CbiX-like"/>
</dbReference>
<proteinExistence type="predicted"/>
<dbReference type="PANTHER" id="PTHR33542:SF3">
    <property type="entry name" value="SIROHYDROCHLORIN FERROCHELATASE, CHLOROPLASTIC"/>
    <property type="match status" value="1"/>
</dbReference>
<dbReference type="RefSeq" id="WP_073074866.1">
    <property type="nucleotide sequence ID" value="NZ_MPPI01000048.1"/>
</dbReference>
<reference evidence="3 4" key="1">
    <citation type="submission" date="2018-02" db="EMBL/GenBank/DDBJ databases">
        <authorList>
            <person name="Cohen D.B."/>
            <person name="Kent A.D."/>
        </authorList>
    </citation>
    <scope>NUCLEOTIDE SEQUENCE [LARGE SCALE GENOMIC DNA]</scope>
    <source>
        <strain evidence="3 4">ULC007</strain>
    </source>
</reference>
<evidence type="ECO:0000256" key="1">
    <source>
        <dbReference type="ARBA" id="ARBA00022723"/>
    </source>
</evidence>
<keyword evidence="2" id="KW-0456">Lyase</keyword>
<dbReference type="CDD" id="cd03416">
    <property type="entry name" value="CbiX_SirB_N"/>
    <property type="match status" value="1"/>
</dbReference>
<comment type="caution">
    <text evidence="3">The sequence shown here is derived from an EMBL/GenBank/DDBJ whole genome shotgun (WGS) entry which is preliminary data.</text>
</comment>
<sequence length="252" mass="27189">MSQSSAYLLVSHGSRDPRPQAAIAQLAQRVQHKMQSDTPLALVGAAVLECAPLPLHEQIQQFSQTAIAQNVRHIQIVPLFLIPGVHVMEDIPEQVKIAQQTLGETVTIALSPHIGTHPGMENLLANRLAQRSADAYILMSHGSRRSGGNQSVETLASKIGAVSAYWSVAPKLEARLQELAQSGHQKIAILPYFLFTGGIIGTIAQAVDQLSQQFPNLELDLATPLEVSDRLADLVLDLSLQSPKEITANPSL</sequence>